<evidence type="ECO:0000256" key="6">
    <source>
        <dbReference type="ARBA" id="ARBA00056497"/>
    </source>
</evidence>
<comment type="similarity">
    <text evidence="2 7">Belongs to the PanB family.</text>
</comment>
<feature type="binding site" evidence="7 10">
    <location>
        <position position="47"/>
    </location>
    <ligand>
        <name>Mg(2+)</name>
        <dbReference type="ChEBI" id="CHEBI:18420"/>
    </ligand>
</feature>
<gene>
    <name evidence="7" type="primary">panB</name>
    <name evidence="11" type="ORF">AMJ40_03390</name>
</gene>
<dbReference type="PANTHER" id="PTHR20881:SF0">
    <property type="entry name" value="3-METHYL-2-OXOBUTANOATE HYDROXYMETHYLTRANSFERASE"/>
    <property type="match status" value="1"/>
</dbReference>
<organism evidence="11 12">
    <name type="scientific">candidate division TA06 bacterium DG_26</name>
    <dbReference type="NCBI Taxonomy" id="1703771"/>
    <lineage>
        <taxon>Bacteria</taxon>
        <taxon>Bacteria division TA06</taxon>
    </lineage>
</organism>
<dbReference type="GO" id="GO:0003864">
    <property type="term" value="F:3-methyl-2-oxobutanoate hydroxymethyltransferase activity"/>
    <property type="evidence" value="ECO:0007669"/>
    <property type="project" value="UniProtKB-UniRule"/>
</dbReference>
<feature type="binding site" evidence="7 9">
    <location>
        <position position="86"/>
    </location>
    <ligand>
        <name>3-methyl-2-oxobutanoate</name>
        <dbReference type="ChEBI" id="CHEBI:11851"/>
    </ligand>
</feature>
<comment type="caution">
    <text evidence="11">The sequence shown here is derived from an EMBL/GenBank/DDBJ whole genome shotgun (WGS) entry which is preliminary data.</text>
</comment>
<sequence length="282" mass="30875">MEREKITIPKLYEMKRKGEKITYLTAYDYPMAALEDEAGIEMILIGDSGGMTTLGYSTTLPVTMEEMMVFTRSVCRAVKYAFIVGDMPYMSYQVSVTEAIRNAGRFMAEGCDSVKLEGGARVADTVRGIVKAGIPVMGHIGLTPQSYTQLGGFKVQGRTADTAKDLVNDAKALEEAGVFSILIECVPAQVGKLITESVSVPTLGLGAGADCDGQIVIVHDILTLFRAFRPKFVKVYANLTEVILNAFRNYVKDVKSGEFPKPEHFYKISKEELAKIGVIVEE</sequence>
<evidence type="ECO:0000256" key="3">
    <source>
        <dbReference type="ARBA" id="ARBA00011424"/>
    </source>
</evidence>
<evidence type="ECO:0000313" key="11">
    <source>
        <dbReference type="EMBL" id="KPJ50266.1"/>
    </source>
</evidence>
<evidence type="ECO:0000313" key="12">
    <source>
        <dbReference type="Proteomes" id="UP000051124"/>
    </source>
</evidence>
<keyword evidence="11" id="KW-0489">Methyltransferase</keyword>
<dbReference type="GO" id="GO:0032259">
    <property type="term" value="P:methylation"/>
    <property type="evidence" value="ECO:0007669"/>
    <property type="project" value="UniProtKB-KW"/>
</dbReference>
<dbReference type="InterPro" id="IPR015813">
    <property type="entry name" value="Pyrv/PenolPyrv_kinase-like_dom"/>
</dbReference>
<dbReference type="NCBIfam" id="TIGR00222">
    <property type="entry name" value="panB"/>
    <property type="match status" value="1"/>
</dbReference>
<dbReference type="GO" id="GO:0015940">
    <property type="term" value="P:pantothenate biosynthetic process"/>
    <property type="evidence" value="ECO:0007669"/>
    <property type="project" value="UniProtKB-UniRule"/>
</dbReference>
<feature type="binding site" evidence="7 10">
    <location>
        <position position="86"/>
    </location>
    <ligand>
        <name>Mg(2+)</name>
        <dbReference type="ChEBI" id="CHEBI:18420"/>
    </ligand>
</feature>
<dbReference type="EMBL" id="LIZT01000026">
    <property type="protein sequence ID" value="KPJ50266.1"/>
    <property type="molecule type" value="Genomic_DNA"/>
</dbReference>
<comment type="function">
    <text evidence="6 7">Catalyzes the reversible reaction in which hydroxymethyl group from 5,10-methylenetetrahydrofolate is transferred onto alpha-ketoisovalerate to form ketopantoate.</text>
</comment>
<evidence type="ECO:0000256" key="5">
    <source>
        <dbReference type="ARBA" id="ARBA00022679"/>
    </source>
</evidence>
<dbReference type="PANTHER" id="PTHR20881">
    <property type="entry name" value="3-METHYL-2-OXOBUTANOATE HYDROXYMETHYLTRANSFERASE"/>
    <property type="match status" value="1"/>
</dbReference>
<protein>
    <recommendedName>
        <fullName evidence="7">3-methyl-2-oxobutanoate hydroxymethyltransferase</fullName>
        <ecNumber evidence="7">2.1.2.11</ecNumber>
    </recommendedName>
    <alternativeName>
        <fullName evidence="7">Ketopantoate hydroxymethyltransferase</fullName>
        <shortName evidence="7">KPHMT</shortName>
    </alternativeName>
</protein>
<comment type="pathway">
    <text evidence="1 7">Cofactor biosynthesis; (R)-pantothenate biosynthesis; (R)-pantoate from 3-methyl-2-oxobutanoate: step 1/2.</text>
</comment>
<dbReference type="NCBIfam" id="NF001452">
    <property type="entry name" value="PRK00311.1"/>
    <property type="match status" value="1"/>
</dbReference>
<comment type="subcellular location">
    <subcellularLocation>
        <location evidence="7">Cytoplasm</location>
    </subcellularLocation>
</comment>
<dbReference type="InterPro" id="IPR003700">
    <property type="entry name" value="Pantoate_hydroxy_MeTrfase"/>
</dbReference>
<evidence type="ECO:0000256" key="7">
    <source>
        <dbReference type="HAMAP-Rule" id="MF_00156"/>
    </source>
</evidence>
<keyword evidence="4 7" id="KW-0566">Pantothenate biosynthesis</keyword>
<comment type="cofactor">
    <cofactor evidence="7 10">
        <name>Mg(2+)</name>
        <dbReference type="ChEBI" id="CHEBI:18420"/>
    </cofactor>
    <text evidence="7 10">Binds 1 Mg(2+) ion per subunit.</text>
</comment>
<evidence type="ECO:0000256" key="4">
    <source>
        <dbReference type="ARBA" id="ARBA00022655"/>
    </source>
</evidence>
<dbReference type="Proteomes" id="UP000051124">
    <property type="component" value="Unassembled WGS sequence"/>
</dbReference>
<comment type="catalytic activity">
    <reaction evidence="7">
        <text>(6R)-5,10-methylene-5,6,7,8-tetrahydrofolate + 3-methyl-2-oxobutanoate + H2O = 2-dehydropantoate + (6S)-5,6,7,8-tetrahydrofolate</text>
        <dbReference type="Rhea" id="RHEA:11824"/>
        <dbReference type="ChEBI" id="CHEBI:11561"/>
        <dbReference type="ChEBI" id="CHEBI:11851"/>
        <dbReference type="ChEBI" id="CHEBI:15377"/>
        <dbReference type="ChEBI" id="CHEBI:15636"/>
        <dbReference type="ChEBI" id="CHEBI:57453"/>
        <dbReference type="EC" id="2.1.2.11"/>
    </reaction>
</comment>
<keyword evidence="5 7" id="KW-0808">Transferase</keyword>
<dbReference type="AlphaFoldDB" id="A0A0S7WJC6"/>
<dbReference type="GO" id="GO:0005737">
    <property type="term" value="C:cytoplasm"/>
    <property type="evidence" value="ECO:0007669"/>
    <property type="project" value="UniProtKB-SubCell"/>
</dbReference>
<dbReference type="Gene3D" id="3.20.20.60">
    <property type="entry name" value="Phosphoenolpyruvate-binding domains"/>
    <property type="match status" value="1"/>
</dbReference>
<dbReference type="PATRIC" id="fig|1703771.3.peg.952"/>
<dbReference type="HAMAP" id="MF_00156">
    <property type="entry name" value="PanB"/>
    <property type="match status" value="1"/>
</dbReference>
<feature type="binding site" evidence="7 9">
    <location>
        <position position="115"/>
    </location>
    <ligand>
        <name>3-methyl-2-oxobutanoate</name>
        <dbReference type="ChEBI" id="CHEBI:11851"/>
    </ligand>
</feature>
<feature type="binding site" evidence="7 10">
    <location>
        <position position="117"/>
    </location>
    <ligand>
        <name>Mg(2+)</name>
        <dbReference type="ChEBI" id="CHEBI:18420"/>
    </ligand>
</feature>
<evidence type="ECO:0000256" key="10">
    <source>
        <dbReference type="PIRSR" id="PIRSR000388-3"/>
    </source>
</evidence>
<dbReference type="Pfam" id="PF02548">
    <property type="entry name" value="Pantoate_transf"/>
    <property type="match status" value="1"/>
</dbReference>
<dbReference type="UniPathway" id="UPA00028">
    <property type="reaction ID" value="UER00003"/>
</dbReference>
<evidence type="ECO:0000256" key="2">
    <source>
        <dbReference type="ARBA" id="ARBA00008676"/>
    </source>
</evidence>
<accession>A0A0S7WJC6</accession>
<dbReference type="GO" id="GO:0000287">
    <property type="term" value="F:magnesium ion binding"/>
    <property type="evidence" value="ECO:0007669"/>
    <property type="project" value="TreeGrafter"/>
</dbReference>
<dbReference type="InterPro" id="IPR040442">
    <property type="entry name" value="Pyrv_kinase-like_dom_sf"/>
</dbReference>
<dbReference type="EC" id="2.1.2.11" evidence="7"/>
<keyword evidence="7 10" id="KW-0460">Magnesium</keyword>
<dbReference type="GO" id="GO:0008168">
    <property type="term" value="F:methyltransferase activity"/>
    <property type="evidence" value="ECO:0007669"/>
    <property type="project" value="UniProtKB-KW"/>
</dbReference>
<proteinExistence type="inferred from homology"/>
<dbReference type="FunFam" id="3.20.20.60:FF:000003">
    <property type="entry name" value="3-methyl-2-oxobutanoate hydroxymethyltransferase"/>
    <property type="match status" value="1"/>
</dbReference>
<comment type="subunit">
    <text evidence="3 7">Homodecamer; pentamer of dimers.</text>
</comment>
<feature type="binding site" evidence="7 9">
    <location>
        <begin position="47"/>
        <end position="48"/>
    </location>
    <ligand>
        <name>3-methyl-2-oxobutanoate</name>
        <dbReference type="ChEBI" id="CHEBI:11851"/>
    </ligand>
</feature>
<name>A0A0S7WJC6_UNCT6</name>
<keyword evidence="7" id="KW-0963">Cytoplasm</keyword>
<keyword evidence="7 10" id="KW-0479">Metal-binding</keyword>
<evidence type="ECO:0000256" key="1">
    <source>
        <dbReference type="ARBA" id="ARBA00005033"/>
    </source>
</evidence>
<feature type="active site" description="Proton acceptor" evidence="7 8">
    <location>
        <position position="184"/>
    </location>
</feature>
<evidence type="ECO:0000256" key="8">
    <source>
        <dbReference type="PIRSR" id="PIRSR000388-1"/>
    </source>
</evidence>
<dbReference type="CDD" id="cd06557">
    <property type="entry name" value="KPHMT-like"/>
    <property type="match status" value="1"/>
</dbReference>
<reference evidence="11 12" key="1">
    <citation type="journal article" date="2015" name="Microbiome">
        <title>Genomic resolution of linkages in carbon, nitrogen, and sulfur cycling among widespread estuary sediment bacteria.</title>
        <authorList>
            <person name="Baker B.J."/>
            <person name="Lazar C.S."/>
            <person name="Teske A.P."/>
            <person name="Dick G.J."/>
        </authorList>
    </citation>
    <scope>NUCLEOTIDE SEQUENCE [LARGE SCALE GENOMIC DNA]</scope>
    <source>
        <strain evidence="11">DG_26</strain>
    </source>
</reference>
<evidence type="ECO:0000256" key="9">
    <source>
        <dbReference type="PIRSR" id="PIRSR000388-2"/>
    </source>
</evidence>
<dbReference type="PIRSF" id="PIRSF000388">
    <property type="entry name" value="Pantoate_hydroxy_MeTrfase"/>
    <property type="match status" value="1"/>
</dbReference>
<dbReference type="SUPFAM" id="SSF51621">
    <property type="entry name" value="Phosphoenolpyruvate/pyruvate domain"/>
    <property type="match status" value="1"/>
</dbReference>